<evidence type="ECO:0000256" key="1">
    <source>
        <dbReference type="SAM" id="MobiDB-lite"/>
    </source>
</evidence>
<dbReference type="GO" id="GO:0006355">
    <property type="term" value="P:regulation of DNA-templated transcription"/>
    <property type="evidence" value="ECO:0007669"/>
    <property type="project" value="InterPro"/>
</dbReference>
<proteinExistence type="predicted"/>
<accession>A0AB39TFF1</accession>
<dbReference type="InterPro" id="IPR036388">
    <property type="entry name" value="WH-like_DNA-bd_sf"/>
</dbReference>
<dbReference type="InterPro" id="IPR016032">
    <property type="entry name" value="Sig_transdc_resp-reg_C-effctor"/>
</dbReference>
<protein>
    <recommendedName>
        <fullName evidence="2">HTH luxR-type domain-containing protein</fullName>
    </recommendedName>
</protein>
<sequence length="281" mass="29456">MDYVPASSGSDGLAGARWERQEGSGAAVGRSGAVQAEEAELALTLSRARELLDSVESFQRRGPSSGRALAIEDQPALEAALATMVGGGVRQVSVSVPDTGAAGELMRVALAGRRVAAVEPATLRVLCDPRSVGRGPVREAVRAADRCELRVTESALREAVVLDSSAALVWSGSGAGERRVSVVRDAAVVGALTSLYAVAWAGALRYADRPGPDSRARSQTGLRILECLRAGQTDEVAARVLRLSLRTYRRYVAEIMRELDAGSRFQAGARAVELGLVSTSA</sequence>
<dbReference type="EMBL" id="CP163445">
    <property type="protein sequence ID" value="XDQ77418.1"/>
    <property type="molecule type" value="Genomic_DNA"/>
</dbReference>
<dbReference type="GO" id="GO:0003677">
    <property type="term" value="F:DNA binding"/>
    <property type="evidence" value="ECO:0007669"/>
    <property type="project" value="InterPro"/>
</dbReference>
<dbReference type="SUPFAM" id="SSF46894">
    <property type="entry name" value="C-terminal effector domain of the bipartite response regulators"/>
    <property type="match status" value="1"/>
</dbReference>
<feature type="domain" description="HTH luxR-type" evidence="2">
    <location>
        <begin position="214"/>
        <end position="271"/>
    </location>
</feature>
<evidence type="ECO:0000313" key="3">
    <source>
        <dbReference type="EMBL" id="XDQ77418.1"/>
    </source>
</evidence>
<dbReference type="Gene3D" id="1.10.10.10">
    <property type="entry name" value="Winged helix-like DNA-binding domain superfamily/Winged helix DNA-binding domain"/>
    <property type="match status" value="1"/>
</dbReference>
<evidence type="ECO:0000259" key="2">
    <source>
        <dbReference type="SMART" id="SM00421"/>
    </source>
</evidence>
<dbReference type="RefSeq" id="WP_369182266.1">
    <property type="nucleotide sequence ID" value="NZ_CP163445.1"/>
</dbReference>
<gene>
    <name evidence="3" type="ORF">AB2U05_02410</name>
</gene>
<dbReference type="InterPro" id="IPR000792">
    <property type="entry name" value="Tscrpt_reg_LuxR_C"/>
</dbReference>
<name>A0AB39TFF1_9ACTN</name>
<reference evidence="3" key="1">
    <citation type="submission" date="2024-07" db="EMBL/GenBank/DDBJ databases">
        <authorList>
            <person name="Yu S.T."/>
        </authorList>
    </citation>
    <scope>NUCLEOTIDE SEQUENCE</scope>
    <source>
        <strain evidence="3">Y1</strain>
    </source>
</reference>
<dbReference type="SMART" id="SM00421">
    <property type="entry name" value="HTH_LUXR"/>
    <property type="match status" value="1"/>
</dbReference>
<organism evidence="3">
    <name type="scientific">Streptomyces sp. Y1</name>
    <dbReference type="NCBI Taxonomy" id="3238634"/>
    <lineage>
        <taxon>Bacteria</taxon>
        <taxon>Bacillati</taxon>
        <taxon>Actinomycetota</taxon>
        <taxon>Actinomycetes</taxon>
        <taxon>Kitasatosporales</taxon>
        <taxon>Streptomycetaceae</taxon>
        <taxon>Streptomyces</taxon>
    </lineage>
</organism>
<feature type="region of interest" description="Disordered" evidence="1">
    <location>
        <begin position="1"/>
        <end position="31"/>
    </location>
</feature>
<dbReference type="AlphaFoldDB" id="A0AB39TFF1"/>